<dbReference type="Proteomes" id="UP000007875">
    <property type="component" value="Unassembled WGS sequence"/>
</dbReference>
<dbReference type="InParanoid" id="H2Z4W0"/>
<dbReference type="InterPro" id="IPR029044">
    <property type="entry name" value="Nucleotide-diphossugar_trans"/>
</dbReference>
<name>H2Z4W0_CIOSA</name>
<accession>H2Z4W0</accession>
<protein>
    <recommendedName>
        <fullName evidence="1">Glycosyltransferase 2-like domain-containing protein</fullName>
    </recommendedName>
</protein>
<dbReference type="Gene3D" id="3.90.550.10">
    <property type="entry name" value="Spore Coat Polysaccharide Biosynthesis Protein SpsA, Chain A"/>
    <property type="match status" value="1"/>
</dbReference>
<evidence type="ECO:0000259" key="1">
    <source>
        <dbReference type="Pfam" id="PF00535"/>
    </source>
</evidence>
<dbReference type="HOGENOM" id="CLU_031597_0_0_1"/>
<sequence>IMVNINVTEPLVSLIIPVYNGEQWVESCFQSILEQTWKGPLEVCVFNDGSTDQSMDKINSYGEKLTARGIQLNIHSMFPEPKGCGFAKNRCVERSKGNYLCFLDIDDVMHPDRIKAQLSAAMQLPALTLIGCQITREPKDATVRYTRWINRLNSKQLLTQVYTSHGPTVIMPTWFCHRSVFDLVGGFCEDGKGVPEDYIFFLRFLELKGELFKVERPLLTYRHHAGATTFSVLESTIWKLRLEALQKNVLSKWEKFTIWNAGKQGRKLFRDLSATNKAKVTCFCDVDVKKISKGIYIYELSKEPIKPKIPIVHFKNANKPFVICVKLDLTDGEFEKNLHSLNLVEGVDYVHFN</sequence>
<dbReference type="GeneTree" id="ENSGT00390000006933"/>
<proteinExistence type="predicted"/>
<reference evidence="2" key="3">
    <citation type="submission" date="2025-09" db="UniProtKB">
        <authorList>
            <consortium name="Ensembl"/>
        </authorList>
    </citation>
    <scope>IDENTIFICATION</scope>
</reference>
<evidence type="ECO:0000313" key="3">
    <source>
        <dbReference type="Proteomes" id="UP000007875"/>
    </source>
</evidence>
<feature type="domain" description="Glycosyltransferase 2-like" evidence="1">
    <location>
        <begin position="13"/>
        <end position="181"/>
    </location>
</feature>
<reference evidence="2" key="2">
    <citation type="submission" date="2025-08" db="UniProtKB">
        <authorList>
            <consortium name="Ensembl"/>
        </authorList>
    </citation>
    <scope>IDENTIFICATION</scope>
</reference>
<dbReference type="PANTHER" id="PTHR22916">
    <property type="entry name" value="GLYCOSYLTRANSFERASE"/>
    <property type="match status" value="1"/>
</dbReference>
<dbReference type="Pfam" id="PF00535">
    <property type="entry name" value="Glycos_transf_2"/>
    <property type="match status" value="1"/>
</dbReference>
<dbReference type="GO" id="GO:0016758">
    <property type="term" value="F:hexosyltransferase activity"/>
    <property type="evidence" value="ECO:0007669"/>
    <property type="project" value="UniProtKB-ARBA"/>
</dbReference>
<dbReference type="OMA" id="GWPEDYD"/>
<dbReference type="STRING" id="51511.ENSCSAVP00000012622"/>
<dbReference type="AlphaFoldDB" id="H2Z4W0"/>
<reference evidence="3" key="1">
    <citation type="submission" date="2003-08" db="EMBL/GenBank/DDBJ databases">
        <authorList>
            <person name="Birren B."/>
            <person name="Nusbaum C."/>
            <person name="Abebe A."/>
            <person name="Abouelleil A."/>
            <person name="Adekoya E."/>
            <person name="Ait-zahra M."/>
            <person name="Allen N."/>
            <person name="Allen T."/>
            <person name="An P."/>
            <person name="Anderson M."/>
            <person name="Anderson S."/>
            <person name="Arachchi H."/>
            <person name="Armbruster J."/>
            <person name="Bachantsang P."/>
            <person name="Baldwin J."/>
            <person name="Barry A."/>
            <person name="Bayul T."/>
            <person name="Blitshsteyn B."/>
            <person name="Bloom T."/>
            <person name="Blye J."/>
            <person name="Boguslavskiy L."/>
            <person name="Borowsky M."/>
            <person name="Boukhgalter B."/>
            <person name="Brunache A."/>
            <person name="Butler J."/>
            <person name="Calixte N."/>
            <person name="Calvo S."/>
            <person name="Camarata J."/>
            <person name="Campo K."/>
            <person name="Chang J."/>
            <person name="Cheshatsang Y."/>
            <person name="Citroen M."/>
            <person name="Collymore A."/>
            <person name="Considine T."/>
            <person name="Cook A."/>
            <person name="Cooke P."/>
            <person name="Corum B."/>
            <person name="Cuomo C."/>
            <person name="David R."/>
            <person name="Dawoe T."/>
            <person name="Degray S."/>
            <person name="Dodge S."/>
            <person name="Dooley K."/>
            <person name="Dorje P."/>
            <person name="Dorjee K."/>
            <person name="Dorris L."/>
            <person name="Duffey N."/>
            <person name="Dupes A."/>
            <person name="Elkins T."/>
            <person name="Engels R."/>
            <person name="Erickson J."/>
            <person name="Farina A."/>
            <person name="Faro S."/>
            <person name="Ferreira P."/>
            <person name="Fischer H."/>
            <person name="Fitzgerald M."/>
            <person name="Foley K."/>
            <person name="Gage D."/>
            <person name="Galagan J."/>
            <person name="Gearin G."/>
            <person name="Gnerre S."/>
            <person name="Gnirke A."/>
            <person name="Goyette A."/>
            <person name="Graham J."/>
            <person name="Grandbois E."/>
            <person name="Gyaltsen K."/>
            <person name="Hafez N."/>
            <person name="Hagopian D."/>
            <person name="Hagos B."/>
            <person name="Hall J."/>
            <person name="Hatcher B."/>
            <person name="Heller A."/>
            <person name="Higgins H."/>
            <person name="Honan T."/>
            <person name="Horn A."/>
            <person name="Houde N."/>
            <person name="Hughes L."/>
            <person name="Hulme W."/>
            <person name="Husby E."/>
            <person name="Iliev I."/>
            <person name="Jaffe D."/>
            <person name="Jones C."/>
            <person name="Kamal M."/>
            <person name="Kamat A."/>
            <person name="Kamvysselis M."/>
            <person name="Karlsson E."/>
            <person name="Kells C."/>
            <person name="Kieu A."/>
            <person name="Kisner P."/>
            <person name="Kodira C."/>
            <person name="Kulbokas E."/>
            <person name="Labutti K."/>
            <person name="Lama D."/>
            <person name="Landers T."/>
            <person name="Leger J."/>
            <person name="Levine S."/>
            <person name="Lewis D."/>
            <person name="Lewis T."/>
            <person name="Lindblad-toh K."/>
            <person name="Liu X."/>
            <person name="Lokyitsang T."/>
            <person name="Lokyitsang Y."/>
            <person name="Lucien O."/>
            <person name="Lui A."/>
            <person name="Ma L.J."/>
            <person name="Mabbitt R."/>
            <person name="Macdonald J."/>
            <person name="Maclean C."/>
            <person name="Major J."/>
            <person name="Manning J."/>
            <person name="Marabella R."/>
            <person name="Maru K."/>
            <person name="Matthews C."/>
            <person name="Mauceli E."/>
            <person name="Mccarthy M."/>
            <person name="Mcdonough S."/>
            <person name="Mcghee T."/>
            <person name="Meldrim J."/>
            <person name="Meneus L."/>
            <person name="Mesirov J."/>
            <person name="Mihalev A."/>
            <person name="Mihova T."/>
            <person name="Mikkelsen T."/>
            <person name="Mlenga V."/>
            <person name="Moru K."/>
            <person name="Mozes J."/>
            <person name="Mulrain L."/>
            <person name="Munson G."/>
            <person name="Naylor J."/>
            <person name="Newes C."/>
            <person name="Nguyen C."/>
            <person name="Nguyen N."/>
            <person name="Nguyen T."/>
            <person name="Nicol R."/>
            <person name="Nielsen C."/>
            <person name="Nizzari M."/>
            <person name="Norbu C."/>
            <person name="Norbu N."/>
            <person name="O'donnell P."/>
            <person name="Okoawo O."/>
            <person name="O'leary S."/>
            <person name="Omotosho B."/>
            <person name="O'neill K."/>
            <person name="Osman S."/>
            <person name="Parker S."/>
            <person name="Perrin D."/>
            <person name="Phunkhang P."/>
            <person name="Piqani B."/>
            <person name="Purcell S."/>
            <person name="Rachupka T."/>
            <person name="Ramasamy U."/>
            <person name="Rameau R."/>
            <person name="Ray V."/>
            <person name="Raymond C."/>
            <person name="Retta R."/>
            <person name="Richardson S."/>
            <person name="Rise C."/>
            <person name="Rodriguez J."/>
            <person name="Rogers J."/>
            <person name="Rogov P."/>
            <person name="Rutman M."/>
            <person name="Schupbach R."/>
            <person name="Seaman C."/>
            <person name="Settipalli S."/>
            <person name="Sharpe T."/>
            <person name="Sheridan J."/>
            <person name="Sherpa N."/>
            <person name="Shi J."/>
            <person name="Smirnov S."/>
            <person name="Smith C."/>
            <person name="Sougnez C."/>
            <person name="Spencer B."/>
            <person name="Stalker J."/>
            <person name="Stange-thomann N."/>
            <person name="Stavropoulos S."/>
            <person name="Stetson K."/>
            <person name="Stone C."/>
            <person name="Stone S."/>
            <person name="Stubbs M."/>
            <person name="Talamas J."/>
            <person name="Tchuinga P."/>
            <person name="Tenzing P."/>
            <person name="Tesfaye S."/>
            <person name="Theodore J."/>
            <person name="Thoulutsang Y."/>
            <person name="Topham K."/>
            <person name="Towey S."/>
            <person name="Tsamla T."/>
            <person name="Tsomo N."/>
            <person name="Vallee D."/>
            <person name="Vassiliev H."/>
            <person name="Venkataraman V."/>
            <person name="Vinson J."/>
            <person name="Vo A."/>
            <person name="Wade C."/>
            <person name="Wang S."/>
            <person name="Wangchuk T."/>
            <person name="Wangdi T."/>
            <person name="Whittaker C."/>
            <person name="Wilkinson J."/>
            <person name="Wu Y."/>
            <person name="Wyman D."/>
            <person name="Yadav S."/>
            <person name="Yang S."/>
            <person name="Yang X."/>
            <person name="Yeager S."/>
            <person name="Yee E."/>
            <person name="Young G."/>
            <person name="Zainoun J."/>
            <person name="Zembeck L."/>
            <person name="Zimmer A."/>
            <person name="Zody M."/>
            <person name="Lander E."/>
        </authorList>
    </citation>
    <scope>NUCLEOTIDE SEQUENCE [LARGE SCALE GENOMIC DNA]</scope>
</reference>
<dbReference type="SUPFAM" id="SSF53448">
    <property type="entry name" value="Nucleotide-diphospho-sugar transferases"/>
    <property type="match status" value="1"/>
</dbReference>
<organism evidence="2 3">
    <name type="scientific">Ciona savignyi</name>
    <name type="common">Pacific transparent sea squirt</name>
    <dbReference type="NCBI Taxonomy" id="51511"/>
    <lineage>
        <taxon>Eukaryota</taxon>
        <taxon>Metazoa</taxon>
        <taxon>Chordata</taxon>
        <taxon>Tunicata</taxon>
        <taxon>Ascidiacea</taxon>
        <taxon>Phlebobranchia</taxon>
        <taxon>Cionidae</taxon>
        <taxon>Ciona</taxon>
    </lineage>
</organism>
<dbReference type="PANTHER" id="PTHR22916:SF3">
    <property type="entry name" value="UDP-GLCNAC:BETAGAL BETA-1,3-N-ACETYLGLUCOSAMINYLTRANSFERASE-LIKE PROTEIN 1"/>
    <property type="match status" value="1"/>
</dbReference>
<dbReference type="InterPro" id="IPR001173">
    <property type="entry name" value="Glyco_trans_2-like"/>
</dbReference>
<dbReference type="FunCoup" id="H2Z4W0">
    <property type="interactions" value="71"/>
</dbReference>
<dbReference type="eggNOG" id="KOG2977">
    <property type="taxonomic scope" value="Eukaryota"/>
</dbReference>
<dbReference type="Ensembl" id="ENSCSAVT00000012766.1">
    <property type="protein sequence ID" value="ENSCSAVP00000012622.1"/>
    <property type="gene ID" value="ENSCSAVG00000007405.1"/>
</dbReference>
<keyword evidence="3" id="KW-1185">Reference proteome</keyword>
<evidence type="ECO:0000313" key="2">
    <source>
        <dbReference type="Ensembl" id="ENSCSAVP00000012622.1"/>
    </source>
</evidence>